<proteinExistence type="predicted"/>
<gene>
    <name evidence="2" type="ORF">RF55_25030</name>
</gene>
<dbReference type="PaxDb" id="67767-A0A0J7JUL1"/>
<reference evidence="2 3" key="1">
    <citation type="submission" date="2015-04" db="EMBL/GenBank/DDBJ databases">
        <title>Lasius niger genome sequencing.</title>
        <authorList>
            <person name="Konorov E.A."/>
            <person name="Nikitin M.A."/>
            <person name="Kirill M.V."/>
            <person name="Chang P."/>
        </authorList>
    </citation>
    <scope>NUCLEOTIDE SEQUENCE [LARGE SCALE GENOMIC DNA]</scope>
    <source>
        <tissue evidence="2">Whole</tissue>
    </source>
</reference>
<accession>A0A0J7JUL1</accession>
<feature type="region of interest" description="Disordered" evidence="1">
    <location>
        <begin position="1"/>
        <end position="40"/>
    </location>
</feature>
<dbReference type="AlphaFoldDB" id="A0A0J7JUL1"/>
<protein>
    <submittedName>
        <fullName evidence="2">Putative 2-oxoglutarate dehydrogenase e1 component dhktd1-like mitochondrial protein</fullName>
    </submittedName>
</protein>
<keyword evidence="3" id="KW-1185">Reference proteome</keyword>
<comment type="caution">
    <text evidence="2">The sequence shown here is derived from an EMBL/GenBank/DDBJ whole genome shotgun (WGS) entry which is preliminary data.</text>
</comment>
<feature type="compositionally biased region" description="Polar residues" evidence="1">
    <location>
        <begin position="1"/>
        <end position="11"/>
    </location>
</feature>
<dbReference type="EMBL" id="LBMM01031017">
    <property type="protein sequence ID" value="KMQ81837.1"/>
    <property type="molecule type" value="Genomic_DNA"/>
</dbReference>
<sequence length="98" mass="11093">MNSTTNSSRQLAITAANVRARNPESKNALSDEDNFTGSPFNHVKSYTKPKKPRVDNSCILDFLINEAEERCKQNESLMKLMQDSNDTKKLSLVSLPRY</sequence>
<evidence type="ECO:0000256" key="1">
    <source>
        <dbReference type="SAM" id="MobiDB-lite"/>
    </source>
</evidence>
<name>A0A0J7JUL1_LASNI</name>
<dbReference type="OrthoDB" id="7553073at2759"/>
<evidence type="ECO:0000313" key="3">
    <source>
        <dbReference type="Proteomes" id="UP000036403"/>
    </source>
</evidence>
<organism evidence="2 3">
    <name type="scientific">Lasius niger</name>
    <name type="common">Black garden ant</name>
    <dbReference type="NCBI Taxonomy" id="67767"/>
    <lineage>
        <taxon>Eukaryota</taxon>
        <taxon>Metazoa</taxon>
        <taxon>Ecdysozoa</taxon>
        <taxon>Arthropoda</taxon>
        <taxon>Hexapoda</taxon>
        <taxon>Insecta</taxon>
        <taxon>Pterygota</taxon>
        <taxon>Neoptera</taxon>
        <taxon>Endopterygota</taxon>
        <taxon>Hymenoptera</taxon>
        <taxon>Apocrita</taxon>
        <taxon>Aculeata</taxon>
        <taxon>Formicoidea</taxon>
        <taxon>Formicidae</taxon>
        <taxon>Formicinae</taxon>
        <taxon>Lasius</taxon>
        <taxon>Lasius</taxon>
    </lineage>
</organism>
<dbReference type="Proteomes" id="UP000036403">
    <property type="component" value="Unassembled WGS sequence"/>
</dbReference>
<evidence type="ECO:0000313" key="2">
    <source>
        <dbReference type="EMBL" id="KMQ81837.1"/>
    </source>
</evidence>